<dbReference type="Proteomes" id="UP000256877">
    <property type="component" value="Unassembled WGS sequence"/>
</dbReference>
<proteinExistence type="predicted"/>
<dbReference type="InterPro" id="IPR011689">
    <property type="entry name" value="PaRep2b"/>
</dbReference>
<dbReference type="Pfam" id="PF07775">
    <property type="entry name" value="PaRep2b"/>
    <property type="match status" value="1"/>
</dbReference>
<protein>
    <recommendedName>
        <fullName evidence="2">PaRep2b domain-containing protein</fullName>
    </recommendedName>
</protein>
<evidence type="ECO:0000313" key="3">
    <source>
        <dbReference type="EMBL" id="RFA93515.1"/>
    </source>
</evidence>
<evidence type="ECO:0000259" key="2">
    <source>
        <dbReference type="Pfam" id="PF07775"/>
    </source>
</evidence>
<accession>A0A371QUT8</accession>
<feature type="region of interest" description="Disordered" evidence="1">
    <location>
        <begin position="1006"/>
        <end position="1027"/>
    </location>
</feature>
<gene>
    <name evidence="3" type="ORF">CGL51_12685</name>
    <name evidence="4" type="ORF">CGL52_10225</name>
</gene>
<comment type="caution">
    <text evidence="3">The sequence shown here is derived from an EMBL/GenBank/DDBJ whole genome shotgun (WGS) entry which is preliminary data.</text>
</comment>
<name>A0A371QUT8_9CREN</name>
<dbReference type="EMBL" id="NMUE01000059">
    <property type="protein sequence ID" value="RFA93515.1"/>
    <property type="molecule type" value="Genomic_DNA"/>
</dbReference>
<evidence type="ECO:0000313" key="5">
    <source>
        <dbReference type="Proteomes" id="UP000256877"/>
    </source>
</evidence>
<feature type="domain" description="PaRep2b" evidence="2">
    <location>
        <begin position="496"/>
        <end position="1013"/>
    </location>
</feature>
<evidence type="ECO:0000313" key="6">
    <source>
        <dbReference type="Proteomes" id="UP000257123"/>
    </source>
</evidence>
<reference evidence="5 6" key="1">
    <citation type="submission" date="2017-07" db="EMBL/GenBank/DDBJ databases">
        <title>Draft genome sequence of aerobic hyperthermophilic archaea, Pyrobaculum aerophilum YKB31 and YKB32.</title>
        <authorList>
            <person name="Mochizuki T."/>
            <person name="Berliner A.J."/>
            <person name="Yoshida-Takashima Y."/>
            <person name="Takaki Y."/>
            <person name="Nunoura T."/>
            <person name="Takai K."/>
        </authorList>
    </citation>
    <scope>NUCLEOTIDE SEQUENCE [LARGE SCALE GENOMIC DNA]</scope>
    <source>
        <strain evidence="3 6">YKB31</strain>
        <strain evidence="4 5">YKB32</strain>
    </source>
</reference>
<dbReference type="EMBL" id="NMUF01000032">
    <property type="protein sequence ID" value="RFA96935.1"/>
    <property type="molecule type" value="Genomic_DNA"/>
</dbReference>
<sequence length="1027" mass="114765">MAKEVANKLDRIAYRLEDVGHSGIAERLRVATENVIRLAEATRDDLPKIDATRGERAVAALLSLVTGGLFGVTVERALAERGEWTIGALGVVSAVRSTPYSFYDVFKSTSGGEEPSETEKLAFRIATLLADPTMRAKLTGRQGVEVRVEEKEDNSKKLIYATFVDKDGRELLKVPWKAGKRLIPLWVEGEAVRPIEEVGKLAAAASSSSKPLEELGEEKWEKVVKATGETRKTVRKKAGAIAIGALPTDAVLYPGYEYVDSSSSYLSQAFTYWALAEGGIKLDRVYPSEEGLKPVWRVEGKYTETVEEVLSRGRAALEELSKSGIDLRTALADVKMSNDLKTALETAAGEFWSRVKELFSLWENAEKSGDVNTLNSLGKHLRVLLPLAYAVEAYRGGELSKEGATVEAHKWSKLSNEEAALAVIFAVLYDGTVLRDGILLAVGGPEQEENPIMTRDLFTAFWLWVLRELGFKPSSVRRGGGPHIIVFRGDELKNLLEALTPALPALHELRDALAEFADAFKVVTREVIKKKFGVEWAYDMKNEMFFKKLEEVVTMAEDYIYKNLVVERGPLDTSGQLPKTIIRFKLGGEEIASINVYWSEALIAQFTGSREKAEHLASIIRALGGEVEVKRIGKEWGIRLTTDGIIAIRHDGWLKGVRSFVDELHDDKRHGKKLISDERYEKLIKDIEAGPNTVKFAGVEFSVYYVNKRITVEYHPTNEASKNAAVDALKARGLKEGVHFTVTTGGTGSYEIRITKEAYAKAVEATAQSGLKKGEHYVVYNRWRIIRVKEEYKDTAVNVLKGAGLEEGKDFTIRSGKQYEIYITSEGLREIQRMALKGDVDAERFIRELEDVLGRRYGDNAVKKLMEVLTPAREEGTAELPLPVRDDKGNIIARVVDLRYEFVENGNPVSHCAGKDCRLRVVVEYELPSGERRQLKTEWYWAEKREKKGQDTATYYYQIAVVTAKDDVEAAVLKSLTGRAKRGKVYLLASQLDALRRFKPLKDAVDQWRGGRPASQQSPRQRRFSNP</sequence>
<dbReference type="OrthoDB" id="30492at2157"/>
<evidence type="ECO:0000256" key="1">
    <source>
        <dbReference type="SAM" id="MobiDB-lite"/>
    </source>
</evidence>
<dbReference type="Proteomes" id="UP000257123">
    <property type="component" value="Unassembled WGS sequence"/>
</dbReference>
<evidence type="ECO:0000313" key="4">
    <source>
        <dbReference type="EMBL" id="RFA96935.1"/>
    </source>
</evidence>
<organism evidence="3 6">
    <name type="scientific">Pyrobaculum aerophilum</name>
    <dbReference type="NCBI Taxonomy" id="13773"/>
    <lineage>
        <taxon>Archaea</taxon>
        <taxon>Thermoproteota</taxon>
        <taxon>Thermoprotei</taxon>
        <taxon>Thermoproteales</taxon>
        <taxon>Thermoproteaceae</taxon>
        <taxon>Pyrobaculum</taxon>
    </lineage>
</organism>
<dbReference type="AlphaFoldDB" id="A0A371QUT8"/>